<sequence length="204" mass="24387">MARSNYIKLQWSNICLYFKFRYLWAITTTLRYRYKLQIGTAGLAGTDIFNLVVYPVKPASSYCLDKCLDYQYFNCGRLIQYGIINRCRGVGELGFPNKKLLMNLKFNKRQDHQTHIPKHYKPIMKSRNHLVSVGMDHLRLKQNFYTRVNIPIALHIFYVYYYIYQYREFYETLLLLRTYFDYGSTHLSDGRKQVFIIIGYILSA</sequence>
<organism evidence="2 3">
    <name type="scientific">Aphis glycines</name>
    <name type="common">Soybean aphid</name>
    <dbReference type="NCBI Taxonomy" id="307491"/>
    <lineage>
        <taxon>Eukaryota</taxon>
        <taxon>Metazoa</taxon>
        <taxon>Ecdysozoa</taxon>
        <taxon>Arthropoda</taxon>
        <taxon>Hexapoda</taxon>
        <taxon>Insecta</taxon>
        <taxon>Pterygota</taxon>
        <taxon>Neoptera</taxon>
        <taxon>Paraneoptera</taxon>
        <taxon>Hemiptera</taxon>
        <taxon>Sternorrhyncha</taxon>
        <taxon>Aphidomorpha</taxon>
        <taxon>Aphidoidea</taxon>
        <taxon>Aphididae</taxon>
        <taxon>Aphidini</taxon>
        <taxon>Aphis</taxon>
        <taxon>Aphis</taxon>
    </lineage>
</organism>
<proteinExistence type="predicted"/>
<dbReference type="AlphaFoldDB" id="A0A6G0TGZ9"/>
<reference evidence="2 3" key="1">
    <citation type="submission" date="2019-08" db="EMBL/GenBank/DDBJ databases">
        <title>The genome of the soybean aphid Biotype 1, its phylome, world population structure and adaptation to the North American continent.</title>
        <authorList>
            <person name="Giordano R."/>
            <person name="Donthu R.K."/>
            <person name="Hernandez A.G."/>
            <person name="Wright C.L."/>
            <person name="Zimin A.V."/>
        </authorList>
    </citation>
    <scope>NUCLEOTIDE SEQUENCE [LARGE SCALE GENOMIC DNA]</scope>
    <source>
        <tissue evidence="2">Whole aphids</tissue>
    </source>
</reference>
<evidence type="ECO:0000313" key="2">
    <source>
        <dbReference type="EMBL" id="KAE9532366.1"/>
    </source>
</evidence>
<feature type="transmembrane region" description="Helical" evidence="1">
    <location>
        <begin position="144"/>
        <end position="163"/>
    </location>
</feature>
<name>A0A6G0TGZ9_APHGL</name>
<keyword evidence="1" id="KW-0812">Transmembrane</keyword>
<keyword evidence="1" id="KW-0472">Membrane</keyword>
<keyword evidence="3" id="KW-1185">Reference proteome</keyword>
<accession>A0A6G0TGZ9</accession>
<evidence type="ECO:0000313" key="3">
    <source>
        <dbReference type="Proteomes" id="UP000475862"/>
    </source>
</evidence>
<evidence type="ECO:0000256" key="1">
    <source>
        <dbReference type="SAM" id="Phobius"/>
    </source>
</evidence>
<protein>
    <submittedName>
        <fullName evidence="2">Uncharacterized protein</fullName>
    </submittedName>
</protein>
<keyword evidence="1" id="KW-1133">Transmembrane helix</keyword>
<comment type="caution">
    <text evidence="2">The sequence shown here is derived from an EMBL/GenBank/DDBJ whole genome shotgun (WGS) entry which is preliminary data.</text>
</comment>
<dbReference type="EMBL" id="VYZN01000039">
    <property type="protein sequence ID" value="KAE9532366.1"/>
    <property type="molecule type" value="Genomic_DNA"/>
</dbReference>
<dbReference type="Proteomes" id="UP000475862">
    <property type="component" value="Unassembled WGS sequence"/>
</dbReference>
<gene>
    <name evidence="2" type="ORF">AGLY_009989</name>
</gene>